<organism evidence="2 3">
    <name type="scientific">Kitasatospora saccharophila</name>
    <dbReference type="NCBI Taxonomy" id="407973"/>
    <lineage>
        <taxon>Bacteria</taxon>
        <taxon>Bacillati</taxon>
        <taxon>Actinomycetota</taxon>
        <taxon>Actinomycetes</taxon>
        <taxon>Kitasatosporales</taxon>
        <taxon>Streptomycetaceae</taxon>
        <taxon>Kitasatospora</taxon>
    </lineage>
</organism>
<name>A0ABN2XHR3_9ACTN</name>
<reference evidence="2 3" key="1">
    <citation type="journal article" date="2019" name="Int. J. Syst. Evol. Microbiol.">
        <title>The Global Catalogue of Microorganisms (GCM) 10K type strain sequencing project: providing services to taxonomists for standard genome sequencing and annotation.</title>
        <authorList>
            <consortium name="The Broad Institute Genomics Platform"/>
            <consortium name="The Broad Institute Genome Sequencing Center for Infectious Disease"/>
            <person name="Wu L."/>
            <person name="Ma J."/>
        </authorList>
    </citation>
    <scope>NUCLEOTIDE SEQUENCE [LARGE SCALE GENOMIC DNA]</scope>
    <source>
        <strain evidence="2 3">JCM 14559</strain>
    </source>
</reference>
<keyword evidence="3" id="KW-1185">Reference proteome</keyword>
<sequence>MAVNWSQPAGVTTRSLTVVRRRLPIQGLPARSTDLREPTIPADHSGLDSDGRQDMSDKNGSGDHGGSGDHNGDKPKDQ</sequence>
<dbReference type="Proteomes" id="UP001500897">
    <property type="component" value="Unassembled WGS sequence"/>
</dbReference>
<dbReference type="EMBL" id="BAAANS010000042">
    <property type="protein sequence ID" value="GAA2112070.1"/>
    <property type="molecule type" value="Genomic_DNA"/>
</dbReference>
<gene>
    <name evidence="2" type="ORF">GCM10009759_54510</name>
</gene>
<proteinExistence type="predicted"/>
<evidence type="ECO:0008006" key="4">
    <source>
        <dbReference type="Google" id="ProtNLM"/>
    </source>
</evidence>
<accession>A0ABN2XHR3</accession>
<comment type="caution">
    <text evidence="2">The sequence shown here is derived from an EMBL/GenBank/DDBJ whole genome shotgun (WGS) entry which is preliminary data.</text>
</comment>
<feature type="compositionally biased region" description="Basic and acidic residues" evidence="1">
    <location>
        <begin position="45"/>
        <end position="78"/>
    </location>
</feature>
<protein>
    <recommendedName>
        <fullName evidence="4">ATP-grasp target RiPP</fullName>
    </recommendedName>
</protein>
<feature type="region of interest" description="Disordered" evidence="1">
    <location>
        <begin position="21"/>
        <end position="78"/>
    </location>
</feature>
<evidence type="ECO:0000313" key="2">
    <source>
        <dbReference type="EMBL" id="GAA2112070.1"/>
    </source>
</evidence>
<evidence type="ECO:0000313" key="3">
    <source>
        <dbReference type="Proteomes" id="UP001500897"/>
    </source>
</evidence>
<evidence type="ECO:0000256" key="1">
    <source>
        <dbReference type="SAM" id="MobiDB-lite"/>
    </source>
</evidence>